<dbReference type="AlphaFoldDB" id="A0A438EU33"/>
<sequence length="400" mass="46487">MQWVGLVDCLKVFNKYPWGKICYERRISKLQRALENWVSKYQGKKQQKGNIAHKAYSLVGFPYVFQVWVYETIPIIKMKYANHVAKSCPQILNWSATSTLRFTELQQIFLDSNLSLWSLLKPTPEECQQDYYKYLNKLGSVNGVPLKILSQPTTPKHDTMGNEDHSVEANAYVVAAATMENKKKKDYSIPPSIEVKWQNESCAIDNTKFSKSGTKGKDIGMDFNSLDDKHIDVAFYFFCKRIIEKPYAFYRNFTTTNTMFWQNVKARWEKHAKKWNQFQMHADDILIDYVNGLHPIPSMKWSEVDIVYVPINVRSAIIPLTKVLLRILHATSYYGRTNILRVKNSGTLNSCMSGDCGMFLIKHAEYLMHDYPLSSLTGACIDWFREKMATKLFYFKILPM</sequence>
<evidence type="ECO:0000313" key="2">
    <source>
        <dbReference type="Proteomes" id="UP000288805"/>
    </source>
</evidence>
<protein>
    <recommendedName>
        <fullName evidence="3">Ubiquitin-like protease family profile domain-containing protein</fullName>
    </recommendedName>
</protein>
<evidence type="ECO:0008006" key="3">
    <source>
        <dbReference type="Google" id="ProtNLM"/>
    </source>
</evidence>
<name>A0A438EU33_VITVI</name>
<gene>
    <name evidence="1" type="ORF">CK203_075495</name>
</gene>
<accession>A0A438EU33</accession>
<dbReference type="PANTHER" id="PTHR48449:SF1">
    <property type="entry name" value="DUF1985 DOMAIN-CONTAINING PROTEIN"/>
    <property type="match status" value="1"/>
</dbReference>
<evidence type="ECO:0000313" key="1">
    <source>
        <dbReference type="EMBL" id="RVW51247.1"/>
    </source>
</evidence>
<dbReference type="Proteomes" id="UP000288805">
    <property type="component" value="Unassembled WGS sequence"/>
</dbReference>
<reference evidence="1 2" key="1">
    <citation type="journal article" date="2018" name="PLoS Genet.">
        <title>Population sequencing reveals clonal diversity and ancestral inbreeding in the grapevine cultivar Chardonnay.</title>
        <authorList>
            <person name="Roach M.J."/>
            <person name="Johnson D.L."/>
            <person name="Bohlmann J."/>
            <person name="van Vuuren H.J."/>
            <person name="Jones S.J."/>
            <person name="Pretorius I.S."/>
            <person name="Schmidt S.A."/>
            <person name="Borneman A.R."/>
        </authorList>
    </citation>
    <scope>NUCLEOTIDE SEQUENCE [LARGE SCALE GENOMIC DNA]</scope>
    <source>
        <strain evidence="2">cv. Chardonnay</strain>
        <tissue evidence="1">Leaf</tissue>
    </source>
</reference>
<dbReference type="EMBL" id="QGNW01001184">
    <property type="protein sequence ID" value="RVW51247.1"/>
    <property type="molecule type" value="Genomic_DNA"/>
</dbReference>
<dbReference type="SUPFAM" id="SSF54001">
    <property type="entry name" value="Cysteine proteinases"/>
    <property type="match status" value="1"/>
</dbReference>
<organism evidence="1 2">
    <name type="scientific">Vitis vinifera</name>
    <name type="common">Grape</name>
    <dbReference type="NCBI Taxonomy" id="29760"/>
    <lineage>
        <taxon>Eukaryota</taxon>
        <taxon>Viridiplantae</taxon>
        <taxon>Streptophyta</taxon>
        <taxon>Embryophyta</taxon>
        <taxon>Tracheophyta</taxon>
        <taxon>Spermatophyta</taxon>
        <taxon>Magnoliopsida</taxon>
        <taxon>eudicotyledons</taxon>
        <taxon>Gunneridae</taxon>
        <taxon>Pentapetalae</taxon>
        <taxon>rosids</taxon>
        <taxon>Vitales</taxon>
        <taxon>Vitaceae</taxon>
        <taxon>Viteae</taxon>
        <taxon>Vitis</taxon>
    </lineage>
</organism>
<proteinExistence type="predicted"/>
<comment type="caution">
    <text evidence="1">The sequence shown here is derived from an EMBL/GenBank/DDBJ whole genome shotgun (WGS) entry which is preliminary data.</text>
</comment>
<dbReference type="InterPro" id="IPR038765">
    <property type="entry name" value="Papain-like_cys_pep_sf"/>
</dbReference>
<dbReference type="Gene3D" id="3.40.395.10">
    <property type="entry name" value="Adenoviral Proteinase, Chain A"/>
    <property type="match status" value="2"/>
</dbReference>
<dbReference type="PANTHER" id="PTHR48449">
    <property type="entry name" value="DUF1985 DOMAIN-CONTAINING PROTEIN"/>
    <property type="match status" value="1"/>
</dbReference>